<evidence type="ECO:0000256" key="1">
    <source>
        <dbReference type="SAM" id="MobiDB-lite"/>
    </source>
</evidence>
<evidence type="ECO:0000313" key="3">
    <source>
        <dbReference type="Proteomes" id="UP000800035"/>
    </source>
</evidence>
<sequence>MSNADGTGIDQVPELDFESALLRDGNFFRVEWTWQKKVNGKMEDVLLYGFTNDRTIAEFCRYYRKNKVEDKTLTGEEIQAVIKELEAKPERRLIVNKYIIGSEDLFCTSYLRNHFFESTREVGGDWERHCDLIEAQVEQEKREAQAAAAAARAEMETEESDDDDDNEGDGDAEHGHVA</sequence>
<dbReference type="EMBL" id="ML976981">
    <property type="protein sequence ID" value="KAF1961330.1"/>
    <property type="molecule type" value="Genomic_DNA"/>
</dbReference>
<reference evidence="2" key="1">
    <citation type="journal article" date="2020" name="Stud. Mycol.">
        <title>101 Dothideomycetes genomes: a test case for predicting lifestyles and emergence of pathogens.</title>
        <authorList>
            <person name="Haridas S."/>
            <person name="Albert R."/>
            <person name="Binder M."/>
            <person name="Bloem J."/>
            <person name="Labutti K."/>
            <person name="Salamov A."/>
            <person name="Andreopoulos B."/>
            <person name="Baker S."/>
            <person name="Barry K."/>
            <person name="Bills G."/>
            <person name="Bluhm B."/>
            <person name="Cannon C."/>
            <person name="Castanera R."/>
            <person name="Culley D."/>
            <person name="Daum C."/>
            <person name="Ezra D."/>
            <person name="Gonzalez J."/>
            <person name="Henrissat B."/>
            <person name="Kuo A."/>
            <person name="Liang C."/>
            <person name="Lipzen A."/>
            <person name="Lutzoni F."/>
            <person name="Magnuson J."/>
            <person name="Mondo S."/>
            <person name="Nolan M."/>
            <person name="Ohm R."/>
            <person name="Pangilinan J."/>
            <person name="Park H.-J."/>
            <person name="Ramirez L."/>
            <person name="Alfaro M."/>
            <person name="Sun H."/>
            <person name="Tritt A."/>
            <person name="Yoshinaga Y."/>
            <person name="Zwiers L.-H."/>
            <person name="Turgeon B."/>
            <person name="Goodwin S."/>
            <person name="Spatafora J."/>
            <person name="Crous P."/>
            <person name="Grigoriev I."/>
        </authorList>
    </citation>
    <scope>NUCLEOTIDE SEQUENCE</scope>
    <source>
        <strain evidence="2">CBS 675.92</strain>
    </source>
</reference>
<keyword evidence="3" id="KW-1185">Reference proteome</keyword>
<dbReference type="Proteomes" id="UP000800035">
    <property type="component" value="Unassembled WGS sequence"/>
</dbReference>
<dbReference type="AlphaFoldDB" id="A0A6A5UAI1"/>
<feature type="region of interest" description="Disordered" evidence="1">
    <location>
        <begin position="141"/>
        <end position="178"/>
    </location>
</feature>
<name>A0A6A5UAI1_9PLEO</name>
<organism evidence="2 3">
    <name type="scientific">Byssothecium circinans</name>
    <dbReference type="NCBI Taxonomy" id="147558"/>
    <lineage>
        <taxon>Eukaryota</taxon>
        <taxon>Fungi</taxon>
        <taxon>Dikarya</taxon>
        <taxon>Ascomycota</taxon>
        <taxon>Pezizomycotina</taxon>
        <taxon>Dothideomycetes</taxon>
        <taxon>Pleosporomycetidae</taxon>
        <taxon>Pleosporales</taxon>
        <taxon>Massarineae</taxon>
        <taxon>Massarinaceae</taxon>
        <taxon>Byssothecium</taxon>
    </lineage>
</organism>
<accession>A0A6A5UAI1</accession>
<evidence type="ECO:0000313" key="2">
    <source>
        <dbReference type="EMBL" id="KAF1961330.1"/>
    </source>
</evidence>
<gene>
    <name evidence="2" type="ORF">CC80DRAFT_543680</name>
</gene>
<protein>
    <submittedName>
        <fullName evidence="2">Uncharacterized protein</fullName>
    </submittedName>
</protein>
<proteinExistence type="predicted"/>
<feature type="compositionally biased region" description="Acidic residues" evidence="1">
    <location>
        <begin position="156"/>
        <end position="170"/>
    </location>
</feature>